<protein>
    <submittedName>
        <fullName evidence="2">Uncharacterized protein</fullName>
    </submittedName>
</protein>
<reference evidence="2" key="1">
    <citation type="submission" date="2014-11" db="EMBL/GenBank/DDBJ databases">
        <authorList>
            <person name="Otto D Thomas"/>
            <person name="Naeem Raeece"/>
        </authorList>
    </citation>
    <scope>NUCLEOTIDE SEQUENCE</scope>
</reference>
<dbReference type="VEuPathDB" id="CryptoDB:Cvel_17187"/>
<gene>
    <name evidence="2" type="ORF">Cvel_17187</name>
</gene>
<sequence>MSHSSPHIRQRREEEEQRGGRGAGIAGRTLCGEETKTVQIDGGNRRHAQRFTGDKLTKDFVLEESVCDCPKGGRDDDDAPLSSADEL</sequence>
<feature type="compositionally biased region" description="Acidic residues" evidence="1">
    <location>
        <begin position="75"/>
        <end position="87"/>
    </location>
</feature>
<evidence type="ECO:0000313" key="2">
    <source>
        <dbReference type="EMBL" id="CEM13329.1"/>
    </source>
</evidence>
<feature type="region of interest" description="Disordered" evidence="1">
    <location>
        <begin position="1"/>
        <end position="29"/>
    </location>
</feature>
<feature type="compositionally biased region" description="Basic residues" evidence="1">
    <location>
        <begin position="1"/>
        <end position="10"/>
    </location>
</feature>
<name>A0A0G4FJ03_9ALVE</name>
<accession>A0A0G4FJ03</accession>
<dbReference type="AlphaFoldDB" id="A0A0G4FJ03"/>
<organism evidence="2">
    <name type="scientific">Chromera velia CCMP2878</name>
    <dbReference type="NCBI Taxonomy" id="1169474"/>
    <lineage>
        <taxon>Eukaryota</taxon>
        <taxon>Sar</taxon>
        <taxon>Alveolata</taxon>
        <taxon>Colpodellida</taxon>
        <taxon>Chromeraceae</taxon>
        <taxon>Chromera</taxon>
    </lineage>
</organism>
<dbReference type="EMBL" id="CDMZ01000394">
    <property type="protein sequence ID" value="CEM13329.1"/>
    <property type="molecule type" value="Genomic_DNA"/>
</dbReference>
<feature type="region of interest" description="Disordered" evidence="1">
    <location>
        <begin position="67"/>
        <end position="87"/>
    </location>
</feature>
<evidence type="ECO:0000256" key="1">
    <source>
        <dbReference type="SAM" id="MobiDB-lite"/>
    </source>
</evidence>
<proteinExistence type="predicted"/>